<dbReference type="EMBL" id="CAJNOC010002822">
    <property type="protein sequence ID" value="CAF0953379.1"/>
    <property type="molecule type" value="Genomic_DNA"/>
</dbReference>
<dbReference type="InterPro" id="IPR017981">
    <property type="entry name" value="GPCR_2-like_7TM"/>
</dbReference>
<feature type="transmembrane region" description="Helical" evidence="12">
    <location>
        <begin position="440"/>
        <end position="461"/>
    </location>
</feature>
<keyword evidence="10" id="KW-0807">Transducer</keyword>
<dbReference type="PROSITE" id="PS50261">
    <property type="entry name" value="G_PROTEIN_RECEP_F2_4"/>
    <property type="match status" value="1"/>
</dbReference>
<dbReference type="GO" id="GO:0007188">
    <property type="term" value="P:adenylate cyclase-modulating G protein-coupled receptor signaling pathway"/>
    <property type="evidence" value="ECO:0007669"/>
    <property type="project" value="TreeGrafter"/>
</dbReference>
<feature type="transmembrane region" description="Helical" evidence="12">
    <location>
        <begin position="196"/>
        <end position="213"/>
    </location>
</feature>
<evidence type="ECO:0000256" key="8">
    <source>
        <dbReference type="ARBA" id="ARBA00023170"/>
    </source>
</evidence>
<organism evidence="15 16">
    <name type="scientific">Brachionus calyciflorus</name>
    <dbReference type="NCBI Taxonomy" id="104777"/>
    <lineage>
        <taxon>Eukaryota</taxon>
        <taxon>Metazoa</taxon>
        <taxon>Spiralia</taxon>
        <taxon>Gnathifera</taxon>
        <taxon>Rotifera</taxon>
        <taxon>Eurotatoria</taxon>
        <taxon>Monogononta</taxon>
        <taxon>Pseudotrocha</taxon>
        <taxon>Ploima</taxon>
        <taxon>Brachionidae</taxon>
        <taxon>Brachionus</taxon>
    </lineage>
</organism>
<evidence type="ECO:0000256" key="5">
    <source>
        <dbReference type="ARBA" id="ARBA00022989"/>
    </source>
</evidence>
<keyword evidence="9" id="KW-0325">Glycoprotein</keyword>
<keyword evidence="5 12" id="KW-1133">Transmembrane helix</keyword>
<dbReference type="GO" id="GO:0008528">
    <property type="term" value="F:G protein-coupled peptide receptor activity"/>
    <property type="evidence" value="ECO:0007669"/>
    <property type="project" value="TreeGrafter"/>
</dbReference>
<dbReference type="OrthoDB" id="5967113at2759"/>
<feature type="domain" description="G-protein coupled receptors family 2 profile 2" evidence="14">
    <location>
        <begin position="191"/>
        <end position="462"/>
    </location>
</feature>
<keyword evidence="8" id="KW-0675">Receptor</keyword>
<feature type="domain" description="G-protein coupled receptors family 2 profile 1" evidence="13">
    <location>
        <begin position="95"/>
        <end position="171"/>
    </location>
</feature>
<evidence type="ECO:0000256" key="10">
    <source>
        <dbReference type="ARBA" id="ARBA00023224"/>
    </source>
</evidence>
<evidence type="ECO:0000256" key="2">
    <source>
        <dbReference type="ARBA" id="ARBA00005314"/>
    </source>
</evidence>
<dbReference type="SUPFAM" id="SSF111418">
    <property type="entry name" value="Hormone receptor domain"/>
    <property type="match status" value="1"/>
</dbReference>
<evidence type="ECO:0000313" key="15">
    <source>
        <dbReference type="EMBL" id="CAF0953379.1"/>
    </source>
</evidence>
<reference evidence="15" key="1">
    <citation type="submission" date="2021-02" db="EMBL/GenBank/DDBJ databases">
        <authorList>
            <person name="Nowell W R."/>
        </authorList>
    </citation>
    <scope>NUCLEOTIDE SEQUENCE</scope>
    <source>
        <strain evidence="15">Ploen Becks lab</strain>
    </source>
</reference>
<gene>
    <name evidence="15" type="ORF">OXX778_LOCUS14065</name>
</gene>
<dbReference type="Gene3D" id="4.10.1240.10">
    <property type="entry name" value="GPCR, family 2, extracellular hormone receptor domain"/>
    <property type="match status" value="1"/>
</dbReference>
<accession>A0A814DEU3</accession>
<keyword evidence="7 12" id="KW-0472">Membrane</keyword>
<dbReference type="Proteomes" id="UP000663879">
    <property type="component" value="Unassembled WGS sequence"/>
</dbReference>
<evidence type="ECO:0000256" key="4">
    <source>
        <dbReference type="ARBA" id="ARBA00022692"/>
    </source>
</evidence>
<dbReference type="SUPFAM" id="SSF81321">
    <property type="entry name" value="Family A G protein-coupled receptor-like"/>
    <property type="match status" value="1"/>
</dbReference>
<evidence type="ECO:0000256" key="11">
    <source>
        <dbReference type="SAM" id="Coils"/>
    </source>
</evidence>
<feature type="transmembrane region" description="Helical" evidence="12">
    <location>
        <begin position="320"/>
        <end position="343"/>
    </location>
</feature>
<dbReference type="InterPro" id="IPR050332">
    <property type="entry name" value="GPCR_2"/>
</dbReference>
<proteinExistence type="inferred from homology"/>
<evidence type="ECO:0000256" key="3">
    <source>
        <dbReference type="ARBA" id="ARBA00022475"/>
    </source>
</evidence>
<dbReference type="PROSITE" id="PS00649">
    <property type="entry name" value="G_PROTEIN_RECEP_F2_1"/>
    <property type="match status" value="1"/>
</dbReference>
<dbReference type="GO" id="GO:0017046">
    <property type="term" value="F:peptide hormone binding"/>
    <property type="evidence" value="ECO:0007669"/>
    <property type="project" value="TreeGrafter"/>
</dbReference>
<feature type="transmembrane region" description="Helical" evidence="12">
    <location>
        <begin position="225"/>
        <end position="246"/>
    </location>
</feature>
<comment type="subcellular location">
    <subcellularLocation>
        <location evidence="1">Cell membrane</location>
        <topology evidence="1">Multi-pass membrane protein</topology>
    </subcellularLocation>
</comment>
<evidence type="ECO:0000256" key="6">
    <source>
        <dbReference type="ARBA" id="ARBA00023040"/>
    </source>
</evidence>
<comment type="similarity">
    <text evidence="2">Belongs to the G-protein coupled receptor 2 family.</text>
</comment>
<evidence type="ECO:0000256" key="7">
    <source>
        <dbReference type="ARBA" id="ARBA00023136"/>
    </source>
</evidence>
<feature type="transmembrane region" description="Helical" evidence="12">
    <location>
        <begin position="402"/>
        <end position="420"/>
    </location>
</feature>
<dbReference type="GO" id="GO:0005886">
    <property type="term" value="C:plasma membrane"/>
    <property type="evidence" value="ECO:0007669"/>
    <property type="project" value="UniProtKB-SubCell"/>
</dbReference>
<dbReference type="InterPro" id="IPR036445">
    <property type="entry name" value="GPCR_2_extracell_dom_sf"/>
</dbReference>
<evidence type="ECO:0000256" key="12">
    <source>
        <dbReference type="SAM" id="Phobius"/>
    </source>
</evidence>
<keyword evidence="3" id="KW-1003">Cell membrane</keyword>
<evidence type="ECO:0000256" key="9">
    <source>
        <dbReference type="ARBA" id="ARBA00023180"/>
    </source>
</evidence>
<dbReference type="PROSITE" id="PS50227">
    <property type="entry name" value="G_PROTEIN_RECEP_F2_3"/>
    <property type="match status" value="1"/>
</dbReference>
<evidence type="ECO:0000256" key="1">
    <source>
        <dbReference type="ARBA" id="ARBA00004651"/>
    </source>
</evidence>
<dbReference type="Pfam" id="PF00002">
    <property type="entry name" value="7tm_2"/>
    <property type="match status" value="1"/>
</dbReference>
<comment type="caution">
    <text evidence="15">The sequence shown here is derived from an EMBL/GenBank/DDBJ whole genome shotgun (WGS) entry which is preliminary data.</text>
</comment>
<keyword evidence="11" id="KW-0175">Coiled coil</keyword>
<evidence type="ECO:0000259" key="14">
    <source>
        <dbReference type="PROSITE" id="PS50261"/>
    </source>
</evidence>
<dbReference type="GO" id="GO:0007166">
    <property type="term" value="P:cell surface receptor signaling pathway"/>
    <property type="evidence" value="ECO:0007669"/>
    <property type="project" value="InterPro"/>
</dbReference>
<keyword evidence="16" id="KW-1185">Reference proteome</keyword>
<dbReference type="SMART" id="SM00008">
    <property type="entry name" value="HormR"/>
    <property type="match status" value="1"/>
</dbReference>
<dbReference type="Pfam" id="PF02793">
    <property type="entry name" value="HRM"/>
    <property type="match status" value="1"/>
</dbReference>
<dbReference type="PANTHER" id="PTHR45620:SF1">
    <property type="entry name" value="G-PROTEIN COUPLED RECEPTORS FAMILY 2 PROFILE 2 DOMAIN-CONTAINING PROTEIN"/>
    <property type="match status" value="1"/>
</dbReference>
<dbReference type="PRINTS" id="PR00249">
    <property type="entry name" value="GPCRSECRETIN"/>
</dbReference>
<feature type="transmembrane region" description="Helical" evidence="12">
    <location>
        <begin position="289"/>
        <end position="308"/>
    </location>
</feature>
<feature type="coiled-coil region" evidence="11">
    <location>
        <begin position="73"/>
        <end position="100"/>
    </location>
</feature>
<evidence type="ECO:0000259" key="13">
    <source>
        <dbReference type="PROSITE" id="PS50227"/>
    </source>
</evidence>
<dbReference type="InterPro" id="IPR000832">
    <property type="entry name" value="GPCR_2_secretin-like"/>
</dbReference>
<keyword evidence="4 12" id="KW-0812">Transmembrane</keyword>
<dbReference type="PANTHER" id="PTHR45620">
    <property type="entry name" value="PDF RECEPTOR-LIKE PROTEIN-RELATED"/>
    <property type="match status" value="1"/>
</dbReference>
<dbReference type="InterPro" id="IPR001879">
    <property type="entry name" value="GPCR_2_extracellular_dom"/>
</dbReference>
<feature type="transmembrane region" description="Helical" evidence="12">
    <location>
        <begin position="363"/>
        <end position="382"/>
    </location>
</feature>
<dbReference type="AlphaFoldDB" id="A0A814DEU3"/>
<name>A0A814DEU3_9BILA</name>
<dbReference type="Gene3D" id="1.20.1070.10">
    <property type="entry name" value="Rhodopsin 7-helix transmembrane proteins"/>
    <property type="match status" value="1"/>
</dbReference>
<keyword evidence="6" id="KW-0297">G-protein coupled receptor</keyword>
<sequence length="708" mass="82529">MSLKSTTNDHLSLKRSLILVIRSQKNTEMKKHPVESRAIFLLIIVLAKMAYAKSIMKDIKGRNSIDALYSNEEDIDLIEIDQAQQELKLLEAEFNCTVRMTHRSNKTDTCRVAWDSILCWPETKVNFTVNIPCPIYVNKFNRRYKATKHCYLNDSRPVWTKTNFSQCLLPSQHLIEELGEKKIMEIHLNNIIPIKLISYFISFVSLIISIFILSRPRLRCPRNYVHINLFVTFCFRVFSVVFVDYLRYDSKAFGMQPKGSNLSQYLSANDSDGKFNLCRFSMVMFRYSASVYNVAITTEAVYLMLLLKFPYYSEKKGSKFCIAISWVLPILWIIPWLFVRIYIESKWCWQMESLWNLLIDAPHTILTLANVLSAVFVIRTLYSKINNKNTISPEKVMKYRRLAKSILIIIPIFGVHFIIFEWLPYFRVATEDSLIELPLVYMEIIFNGFQGLLASIACCFIQKEAQMEALILIHRALRCICICKKLKCLKILDPNYIQNLKFKREFRTKSNSHLIIIDKLKRSDSNVDLACDSTHHTSNKVLKKETSNKIYLRRKSSSISEYSWYNKICCCLFTSHKNDFYQGAHRRSTLLHFENGSIVKNLKKLRNSSTLAGLFHKKNYSDCFIRPSCQNLTIQTQYSTPISQNNDEELNVDLLSDDKKDNQKDLIKVKEEFISDDNNSSKKALSIRNLDSDTEETSKRKISFTLDD</sequence>
<dbReference type="InterPro" id="IPR017983">
    <property type="entry name" value="GPCR_2_secretin-like_CS"/>
</dbReference>
<protein>
    <submittedName>
        <fullName evidence="15">Uncharacterized protein</fullName>
    </submittedName>
</protein>
<evidence type="ECO:0000313" key="16">
    <source>
        <dbReference type="Proteomes" id="UP000663879"/>
    </source>
</evidence>